<keyword evidence="5 9" id="KW-0798">TonB box</keyword>
<keyword evidence="2 8" id="KW-0813">Transport</keyword>
<evidence type="ECO:0000313" key="13">
    <source>
        <dbReference type="EMBL" id="QHT71101.1"/>
    </source>
</evidence>
<evidence type="ECO:0000256" key="7">
    <source>
        <dbReference type="ARBA" id="ARBA00023237"/>
    </source>
</evidence>
<comment type="subcellular location">
    <subcellularLocation>
        <location evidence="1 8">Cell outer membrane</location>
        <topology evidence="1 8">Multi-pass membrane protein</topology>
    </subcellularLocation>
</comment>
<feature type="domain" description="TonB-dependent receptor-like beta-barrel" evidence="11">
    <location>
        <begin position="396"/>
        <end position="950"/>
    </location>
</feature>
<evidence type="ECO:0000256" key="1">
    <source>
        <dbReference type="ARBA" id="ARBA00004571"/>
    </source>
</evidence>
<dbReference type="InterPro" id="IPR000531">
    <property type="entry name" value="Beta-barrel_TonB"/>
</dbReference>
<protein>
    <submittedName>
        <fullName evidence="13">SusC/RagA family TonB-linked outer membrane protein</fullName>
    </submittedName>
</protein>
<evidence type="ECO:0000259" key="12">
    <source>
        <dbReference type="Pfam" id="PF07715"/>
    </source>
</evidence>
<evidence type="ECO:0000256" key="4">
    <source>
        <dbReference type="ARBA" id="ARBA00022692"/>
    </source>
</evidence>
<dbReference type="Pfam" id="PF07715">
    <property type="entry name" value="Plug"/>
    <property type="match status" value="1"/>
</dbReference>
<keyword evidence="7 8" id="KW-0998">Cell outer membrane</keyword>
<dbReference type="NCBIfam" id="TIGR04056">
    <property type="entry name" value="OMP_RagA_SusC"/>
    <property type="match status" value="1"/>
</dbReference>
<dbReference type="NCBIfam" id="TIGR04057">
    <property type="entry name" value="SusC_RagA_signa"/>
    <property type="match status" value="1"/>
</dbReference>
<dbReference type="Proteomes" id="UP000480178">
    <property type="component" value="Chromosome"/>
</dbReference>
<dbReference type="Gene3D" id="2.40.170.20">
    <property type="entry name" value="TonB-dependent receptor, beta-barrel domain"/>
    <property type="match status" value="1"/>
</dbReference>
<dbReference type="Gene3D" id="2.170.130.10">
    <property type="entry name" value="TonB-dependent receptor, plug domain"/>
    <property type="match status" value="1"/>
</dbReference>
<evidence type="ECO:0000256" key="5">
    <source>
        <dbReference type="ARBA" id="ARBA00023077"/>
    </source>
</evidence>
<gene>
    <name evidence="13" type="ORF">GXP67_32830</name>
</gene>
<dbReference type="InterPro" id="IPR008969">
    <property type="entry name" value="CarboxyPept-like_regulatory"/>
</dbReference>
<dbReference type="Pfam" id="PF00593">
    <property type="entry name" value="TonB_dep_Rec_b-barrel"/>
    <property type="match status" value="1"/>
</dbReference>
<keyword evidence="4 8" id="KW-0812">Transmembrane</keyword>
<feature type="chain" id="PRO_5025630047" evidence="10">
    <location>
        <begin position="24"/>
        <end position="994"/>
    </location>
</feature>
<dbReference type="EMBL" id="CP048222">
    <property type="protein sequence ID" value="QHT71101.1"/>
    <property type="molecule type" value="Genomic_DNA"/>
</dbReference>
<dbReference type="PROSITE" id="PS52016">
    <property type="entry name" value="TONB_DEPENDENT_REC_3"/>
    <property type="match status" value="1"/>
</dbReference>
<evidence type="ECO:0000256" key="8">
    <source>
        <dbReference type="PROSITE-ProRule" id="PRU01360"/>
    </source>
</evidence>
<feature type="signal peptide" evidence="10">
    <location>
        <begin position="1"/>
        <end position="23"/>
    </location>
</feature>
<dbReference type="InterPro" id="IPR036942">
    <property type="entry name" value="Beta-barrel_TonB_sf"/>
</dbReference>
<proteinExistence type="inferred from homology"/>
<dbReference type="RefSeq" id="WP_162447044.1">
    <property type="nucleotide sequence ID" value="NZ_CP048222.1"/>
</dbReference>
<keyword evidence="10" id="KW-0732">Signal</keyword>
<evidence type="ECO:0000256" key="10">
    <source>
        <dbReference type="SAM" id="SignalP"/>
    </source>
</evidence>
<dbReference type="FunFam" id="2.60.40.1120:FF:000003">
    <property type="entry name" value="Outer membrane protein Omp121"/>
    <property type="match status" value="1"/>
</dbReference>
<dbReference type="InterPro" id="IPR023997">
    <property type="entry name" value="TonB-dep_OMP_SusC/RagA_CS"/>
</dbReference>
<keyword evidence="3 8" id="KW-1134">Transmembrane beta strand</keyword>
<dbReference type="Gene3D" id="2.60.40.1120">
    <property type="entry name" value="Carboxypeptidase-like, regulatory domain"/>
    <property type="match status" value="1"/>
</dbReference>
<evidence type="ECO:0000256" key="6">
    <source>
        <dbReference type="ARBA" id="ARBA00023136"/>
    </source>
</evidence>
<evidence type="ECO:0000256" key="9">
    <source>
        <dbReference type="RuleBase" id="RU003357"/>
    </source>
</evidence>
<dbReference type="Pfam" id="PF13715">
    <property type="entry name" value="CarbopepD_reg_2"/>
    <property type="match status" value="1"/>
</dbReference>
<dbReference type="SUPFAM" id="SSF56935">
    <property type="entry name" value="Porins"/>
    <property type="match status" value="1"/>
</dbReference>
<evidence type="ECO:0000259" key="11">
    <source>
        <dbReference type="Pfam" id="PF00593"/>
    </source>
</evidence>
<dbReference type="InterPro" id="IPR023996">
    <property type="entry name" value="TonB-dep_OMP_SusC/RagA"/>
</dbReference>
<keyword evidence="6 8" id="KW-0472">Membrane</keyword>
<dbReference type="InterPro" id="IPR037066">
    <property type="entry name" value="Plug_dom_sf"/>
</dbReference>
<keyword evidence="14" id="KW-1185">Reference proteome</keyword>
<comment type="similarity">
    <text evidence="8 9">Belongs to the TonB-dependent receptor family.</text>
</comment>
<feature type="domain" description="TonB-dependent receptor plug" evidence="12">
    <location>
        <begin position="121"/>
        <end position="255"/>
    </location>
</feature>
<name>A0A6C0GSJ1_9BACT</name>
<sequence length="994" mass="107651">MKKSLHHFKWLLLLLLLPVTAMAQFTATGKISDQRTKEPIIGATILVKGTTTGTVTNTDGNFSITVPTQSATLSISYVGYLSQEVPVNNNSGALAIQLEEDVTRLEEVVVSGLASSVKRSNLGNAVSTVSARELTGTTNPQTLDGALYGKLTGANIVANSGAPGGGISMKLRGISTIIGSSEPLYIVDGVYMDNSAISSGINVVTAASRATGATSTQDNPANRIADLNPSDIENIEVLKGPSAAAIYGARANAGVVIITTKRGREGKTNISFNQDIGFASALHLLGMRNYTDERVLAGFNEAEVARYQAARSAGRLIDYEKELYGEKGLLINSRISVSGGTEKTKFFISGTLQDEEGIIKNTGFKRKTIRANIDHKISDIFDFSINTNYINSSADRGVTNNDNAGISYGVALSSTVPWANLFPDERGVYPNNPYASSNFLQTRDLSTINEETNRFLGGGSLNVNLLRRNNSLLRLLLRGGFDYYNLASTLYFPESLQWQQAGLTATNGLYSKGSGLAFNTNASAFLLFNTSLAGIDLNSQLGVTRLSFRNDRVNTFATQLIPGQQNLEQAGATQVFNRSLENQDFGYVFQQEANFQDKIIATAGIRFDKSNMIGDPNQLFAFPKVSLAVNLANFDFWKSETINQVKLRAAYGESGGIPSANPISLQAPKFTIMVPGNTSGQTGLVIGTTQGSANILPERSKELETGIDIGLFDSKVSLEATYYIKTVDDLILLANVPTSSGFTNQYANVGTLRNRGVELSLGVAPINNDVIRWNTKTNFWLNKSEITRLDVEPFNLGGFSNALGSFRLEQGKSATQIVGLVPDQGVTQIGDATPKFQVSFYNDIVFLKNFQFSMLWHWKQGGQNINLTQLLTDLGQTSYDYDNDENGNGIPNGVERTNALGADTRVWVQNSSYVKLREVALYYNVPSAVTKNISMKAIEGIRLGVSANNVLLFSDYNSYDPEVSNFGNNGISTGVEVTPFPSSRRIFFHLGVTF</sequence>
<accession>A0A6C0GSJ1</accession>
<dbReference type="AlphaFoldDB" id="A0A6C0GSJ1"/>
<dbReference type="KEGG" id="rhoz:GXP67_32830"/>
<evidence type="ECO:0000256" key="3">
    <source>
        <dbReference type="ARBA" id="ARBA00022452"/>
    </source>
</evidence>
<dbReference type="InterPro" id="IPR039426">
    <property type="entry name" value="TonB-dep_rcpt-like"/>
</dbReference>
<dbReference type="InterPro" id="IPR012910">
    <property type="entry name" value="Plug_dom"/>
</dbReference>
<evidence type="ECO:0000256" key="2">
    <source>
        <dbReference type="ARBA" id="ARBA00022448"/>
    </source>
</evidence>
<reference evidence="13 14" key="1">
    <citation type="submission" date="2020-01" db="EMBL/GenBank/DDBJ databases">
        <authorList>
            <person name="Kim M.K."/>
        </authorList>
    </citation>
    <scope>NUCLEOTIDE SEQUENCE [LARGE SCALE GENOMIC DNA]</scope>
    <source>
        <strain evidence="13 14">172606-1</strain>
    </source>
</reference>
<evidence type="ECO:0000313" key="14">
    <source>
        <dbReference type="Proteomes" id="UP000480178"/>
    </source>
</evidence>
<organism evidence="13 14">
    <name type="scientific">Rhodocytophaga rosea</name>
    <dbReference type="NCBI Taxonomy" id="2704465"/>
    <lineage>
        <taxon>Bacteria</taxon>
        <taxon>Pseudomonadati</taxon>
        <taxon>Bacteroidota</taxon>
        <taxon>Cytophagia</taxon>
        <taxon>Cytophagales</taxon>
        <taxon>Rhodocytophagaceae</taxon>
        <taxon>Rhodocytophaga</taxon>
    </lineage>
</organism>
<dbReference type="SUPFAM" id="SSF49464">
    <property type="entry name" value="Carboxypeptidase regulatory domain-like"/>
    <property type="match status" value="1"/>
</dbReference>
<dbReference type="GO" id="GO:0009279">
    <property type="term" value="C:cell outer membrane"/>
    <property type="evidence" value="ECO:0007669"/>
    <property type="project" value="UniProtKB-SubCell"/>
</dbReference>